<evidence type="ECO:0000256" key="2">
    <source>
        <dbReference type="ARBA" id="ARBA00004429"/>
    </source>
</evidence>
<keyword evidence="8 17" id="KW-0812">Transmembrane</keyword>
<evidence type="ECO:0000256" key="9">
    <source>
        <dbReference type="ARBA" id="ARBA00022857"/>
    </source>
</evidence>
<evidence type="ECO:0000256" key="6">
    <source>
        <dbReference type="ARBA" id="ARBA00022475"/>
    </source>
</evidence>
<dbReference type="AlphaFoldDB" id="S9QPC9"/>
<dbReference type="GO" id="GO:0050661">
    <property type="term" value="F:NADP binding"/>
    <property type="evidence" value="ECO:0007669"/>
    <property type="project" value="InterPro"/>
</dbReference>
<dbReference type="Gene3D" id="3.40.50.1220">
    <property type="entry name" value="TPP-binding domain"/>
    <property type="match status" value="1"/>
</dbReference>
<dbReference type="OrthoDB" id="9763786at2"/>
<keyword evidence="20" id="KW-1185">Reference proteome</keyword>
<dbReference type="Proteomes" id="UP000015347">
    <property type="component" value="Unassembled WGS sequence"/>
</dbReference>
<evidence type="ECO:0000256" key="1">
    <source>
        <dbReference type="ARBA" id="ARBA00003943"/>
    </source>
</evidence>
<dbReference type="PANTHER" id="PTHR44758">
    <property type="entry name" value="NAD(P) TRANSHYDROGENASE SUBUNIT BETA"/>
    <property type="match status" value="1"/>
</dbReference>
<dbReference type="GO" id="GO:0008750">
    <property type="term" value="F:proton-translocating NAD(P)+ transhydrogenase activity"/>
    <property type="evidence" value="ECO:0007669"/>
    <property type="project" value="UniProtKB-EC"/>
</dbReference>
<evidence type="ECO:0000256" key="5">
    <source>
        <dbReference type="ARBA" id="ARBA00014581"/>
    </source>
</evidence>
<dbReference type="InterPro" id="IPR029035">
    <property type="entry name" value="DHS-like_NAD/FAD-binding_dom"/>
</dbReference>
<gene>
    <name evidence="19" type="ORF">Salmuc_05114</name>
</gene>
<dbReference type="STRING" id="1123237.Salmuc_05114"/>
<keyword evidence="10 16" id="KW-1278">Translocase</keyword>
<evidence type="ECO:0000256" key="8">
    <source>
        <dbReference type="ARBA" id="ARBA00022692"/>
    </source>
</evidence>
<dbReference type="EC" id="7.1.1.1" evidence="4 16"/>
<accession>S9QPC9</accession>
<evidence type="ECO:0000256" key="10">
    <source>
        <dbReference type="ARBA" id="ARBA00022967"/>
    </source>
</evidence>
<evidence type="ECO:0000313" key="20">
    <source>
        <dbReference type="Proteomes" id="UP000015347"/>
    </source>
</evidence>
<feature type="transmembrane region" description="Helical" evidence="17">
    <location>
        <begin position="256"/>
        <end position="276"/>
    </location>
</feature>
<dbReference type="SUPFAM" id="SSF52467">
    <property type="entry name" value="DHS-like NAD/FAD-binding domain"/>
    <property type="match status" value="1"/>
</dbReference>
<feature type="transmembrane region" description="Helical" evidence="17">
    <location>
        <begin position="206"/>
        <end position="225"/>
    </location>
</feature>
<feature type="transmembrane region" description="Helical" evidence="17">
    <location>
        <begin position="183"/>
        <end position="200"/>
    </location>
</feature>
<comment type="catalytic activity">
    <reaction evidence="14 16">
        <text>NAD(+) + NADPH + H(+)(in) = NADH + NADP(+) + H(+)(out)</text>
        <dbReference type="Rhea" id="RHEA:47992"/>
        <dbReference type="ChEBI" id="CHEBI:15378"/>
        <dbReference type="ChEBI" id="CHEBI:57540"/>
        <dbReference type="ChEBI" id="CHEBI:57783"/>
        <dbReference type="ChEBI" id="CHEBI:57945"/>
        <dbReference type="ChEBI" id="CHEBI:58349"/>
        <dbReference type="EC" id="7.1.1.1"/>
    </reaction>
</comment>
<dbReference type="InterPro" id="IPR012136">
    <property type="entry name" value="NADH_DH_b"/>
</dbReference>
<comment type="similarity">
    <text evidence="3 16">Belongs to the PNT beta subunit family.</text>
</comment>
<evidence type="ECO:0000256" key="15">
    <source>
        <dbReference type="ARBA" id="ARBA00066047"/>
    </source>
</evidence>
<evidence type="ECO:0000256" key="12">
    <source>
        <dbReference type="ARBA" id="ARBA00023027"/>
    </source>
</evidence>
<comment type="caution">
    <text evidence="19">The sequence shown here is derived from an EMBL/GenBank/DDBJ whole genome shotgun (WGS) entry which is preliminary data.</text>
</comment>
<keyword evidence="6 16" id="KW-1003">Cell membrane</keyword>
<keyword evidence="9 16" id="KW-0521">NADP</keyword>
<dbReference type="GO" id="GO:0016491">
    <property type="term" value="F:oxidoreductase activity"/>
    <property type="evidence" value="ECO:0007669"/>
    <property type="project" value="UniProtKB-KW"/>
</dbReference>
<protein>
    <recommendedName>
        <fullName evidence="5 16">NAD(P) transhydrogenase subunit beta</fullName>
        <ecNumber evidence="4 16">7.1.1.1</ecNumber>
    </recommendedName>
    <alternativeName>
        <fullName evidence="16">Nicotinamide nucleotide transhydrogenase subunit beta</fullName>
    </alternativeName>
</protein>
<comment type="subunit">
    <text evidence="15">Complex of an alpha and a beta chain; in Rhodospirillum, the alpha chain seems to be made of two subunits.</text>
</comment>
<proteinExistence type="inferred from homology"/>
<evidence type="ECO:0000256" key="4">
    <source>
        <dbReference type="ARBA" id="ARBA00012943"/>
    </source>
</evidence>
<dbReference type="RefSeq" id="WP_020042270.1">
    <property type="nucleotide sequence ID" value="NZ_KE557277.1"/>
</dbReference>
<dbReference type="PANTHER" id="PTHR44758:SF1">
    <property type="entry name" value="NAD(P) TRANSHYDROGENASE SUBUNIT BETA"/>
    <property type="match status" value="1"/>
</dbReference>
<organism evidence="19 20">
    <name type="scientific">Salipiger mucosus DSM 16094</name>
    <dbReference type="NCBI Taxonomy" id="1123237"/>
    <lineage>
        <taxon>Bacteria</taxon>
        <taxon>Pseudomonadati</taxon>
        <taxon>Pseudomonadota</taxon>
        <taxon>Alphaproteobacteria</taxon>
        <taxon>Rhodobacterales</taxon>
        <taxon>Roseobacteraceae</taxon>
        <taxon>Salipiger</taxon>
    </lineage>
</organism>
<feature type="transmembrane region" description="Helical" evidence="17">
    <location>
        <begin position="33"/>
        <end position="50"/>
    </location>
</feature>
<keyword evidence="7 16" id="KW-0997">Cell inner membrane</keyword>
<evidence type="ECO:0000256" key="11">
    <source>
        <dbReference type="ARBA" id="ARBA00022989"/>
    </source>
</evidence>
<evidence type="ECO:0000256" key="7">
    <source>
        <dbReference type="ARBA" id="ARBA00022519"/>
    </source>
</evidence>
<feature type="domain" description="NADP transhydrogenase beta-like" evidence="18">
    <location>
        <begin position="7"/>
        <end position="474"/>
    </location>
</feature>
<feature type="transmembrane region" description="Helical" evidence="17">
    <location>
        <begin position="145"/>
        <end position="163"/>
    </location>
</feature>
<dbReference type="HOGENOM" id="CLU_007866_4_0_5"/>
<keyword evidence="19" id="KW-0560">Oxidoreductase</keyword>
<evidence type="ECO:0000256" key="3">
    <source>
        <dbReference type="ARBA" id="ARBA00007919"/>
    </source>
</evidence>
<dbReference type="GO" id="GO:0005886">
    <property type="term" value="C:plasma membrane"/>
    <property type="evidence" value="ECO:0007669"/>
    <property type="project" value="UniProtKB-SubCell"/>
</dbReference>
<dbReference type="FunFam" id="3.40.50.1220:FF:000002">
    <property type="entry name" value="NAD(P) transhydrogenase subunit beta"/>
    <property type="match status" value="1"/>
</dbReference>
<dbReference type="PIRSF" id="PIRSF000204">
    <property type="entry name" value="PNTB"/>
    <property type="match status" value="1"/>
</dbReference>
<sequence>MEFGFTTAAYVVAAVLFILSLGGLSGQESAKRAVWYGIVGMALAVFATLIGPGSGLWWLSVILIAAGGVIGVYVAKKVEMTGMPQLVAAMHSLVGLAAVLVGYNAHFTMKMVARAQEAGTEVHGTFAELVAHKTAVELNILSVELFLGIFIGAVTFTGSVIAYGKLAGKVTSAAKKLPGGHMLNLTAAIVSVVCLFWYVATGGFLPLFIMTLASLFIGYHLIMGIGGADMPVVVSMLNSYSGWAAAAIGFSLGNDLLIVVGALVGSSGAILSYIMCKAMNRSFISVILGGFGGSAGPAQEVEGEQVAIDVDGVANALEEADSVIIVPGYGMAVAQAQNNVAELTRKLRGQGKEVRFAIHPVAGRLPGHMNVLLAEAKVPYDIVLEMDEINEDFPDTDVVIVIGSNDIVNPAAQDDPNSPIAGMPVLEVWKAKNVFVSKRGQGTGYSGIENPLFFKDNTRMYYGDAKQSIGDLLNKLG</sequence>
<dbReference type="EMBL" id="APVH01000031">
    <property type="protein sequence ID" value="EPX81448.1"/>
    <property type="molecule type" value="Genomic_DNA"/>
</dbReference>
<dbReference type="InterPro" id="IPR034300">
    <property type="entry name" value="PNTB-like"/>
</dbReference>
<evidence type="ECO:0000259" key="18">
    <source>
        <dbReference type="Pfam" id="PF02233"/>
    </source>
</evidence>
<comment type="function">
    <text evidence="1 16">The transhydrogenation between NADH and NADP is coupled to respiration and ATP hydrolysis and functions as a proton pump across the membrane.</text>
</comment>
<evidence type="ECO:0000256" key="14">
    <source>
        <dbReference type="ARBA" id="ARBA00048202"/>
    </source>
</evidence>
<name>S9QPC9_9RHOB</name>
<keyword evidence="13 16" id="KW-0472">Membrane</keyword>
<evidence type="ECO:0000313" key="19">
    <source>
        <dbReference type="EMBL" id="EPX81448.1"/>
    </source>
</evidence>
<feature type="transmembrane region" description="Helical" evidence="17">
    <location>
        <begin position="86"/>
        <end position="105"/>
    </location>
</feature>
<comment type="subcellular location">
    <subcellularLocation>
        <location evidence="2">Cell inner membrane</location>
        <topology evidence="2">Multi-pass membrane protein</topology>
    </subcellularLocation>
</comment>
<keyword evidence="11 17" id="KW-1133">Transmembrane helix</keyword>
<reference evidence="20" key="1">
    <citation type="journal article" date="2014" name="Stand. Genomic Sci.">
        <title>Genome sequence of the exopolysaccharide-producing Salipiger mucosus type strain (DSM 16094(T)), a moderately halophilic member of the Roseobacter clade.</title>
        <authorList>
            <person name="Riedel T."/>
            <person name="Spring S."/>
            <person name="Fiebig A."/>
            <person name="Petersen J."/>
            <person name="Kyrpides N.C."/>
            <person name="Goker M."/>
            <person name="Klenk H.P."/>
        </authorList>
    </citation>
    <scope>NUCLEOTIDE SEQUENCE [LARGE SCALE GENOMIC DNA]</scope>
    <source>
        <strain evidence="20">DSM 16094</strain>
    </source>
</reference>
<feature type="transmembrane region" description="Helical" evidence="17">
    <location>
        <begin position="6"/>
        <end position="26"/>
    </location>
</feature>
<feature type="transmembrane region" description="Helical" evidence="17">
    <location>
        <begin position="56"/>
        <end position="74"/>
    </location>
</feature>
<evidence type="ECO:0000256" key="13">
    <source>
        <dbReference type="ARBA" id="ARBA00023136"/>
    </source>
</evidence>
<evidence type="ECO:0000256" key="16">
    <source>
        <dbReference type="PIRNR" id="PIRNR000204"/>
    </source>
</evidence>
<evidence type="ECO:0000256" key="17">
    <source>
        <dbReference type="SAM" id="Phobius"/>
    </source>
</evidence>
<dbReference type="eggNOG" id="COG1282">
    <property type="taxonomic scope" value="Bacteria"/>
</dbReference>
<feature type="transmembrane region" description="Helical" evidence="17">
    <location>
        <begin position="232"/>
        <end position="250"/>
    </location>
</feature>
<keyword evidence="12 16" id="KW-0520">NAD</keyword>
<dbReference type="Pfam" id="PF02233">
    <property type="entry name" value="PNTB"/>
    <property type="match status" value="1"/>
</dbReference>